<dbReference type="Pfam" id="PF00171">
    <property type="entry name" value="Aldedh"/>
    <property type="match status" value="1"/>
</dbReference>
<evidence type="ECO:0000313" key="2">
    <source>
        <dbReference type="EMBL" id="EXB37034.1"/>
    </source>
</evidence>
<dbReference type="AlphaFoldDB" id="W9QRJ7"/>
<keyword evidence="3" id="KW-1185">Reference proteome</keyword>
<sequence length="71" mass="7626">MPTIKFTKLFINGEFVDSVSGKTIETTDPRNGEVIAKVAEGGKEDVDLAVKAARAAFDHGPWPRMSGFVCA</sequence>
<organism evidence="2 3">
    <name type="scientific">Morus notabilis</name>
    <dbReference type="NCBI Taxonomy" id="981085"/>
    <lineage>
        <taxon>Eukaryota</taxon>
        <taxon>Viridiplantae</taxon>
        <taxon>Streptophyta</taxon>
        <taxon>Embryophyta</taxon>
        <taxon>Tracheophyta</taxon>
        <taxon>Spermatophyta</taxon>
        <taxon>Magnoliopsida</taxon>
        <taxon>eudicotyledons</taxon>
        <taxon>Gunneridae</taxon>
        <taxon>Pentapetalae</taxon>
        <taxon>rosids</taxon>
        <taxon>fabids</taxon>
        <taxon>Rosales</taxon>
        <taxon>Moraceae</taxon>
        <taxon>Moreae</taxon>
        <taxon>Morus</taxon>
    </lineage>
</organism>
<accession>W9QRJ7</accession>
<name>W9QRJ7_9ROSA</name>
<proteinExistence type="predicted"/>
<feature type="domain" description="Aldehyde dehydrogenase" evidence="1">
    <location>
        <begin position="15"/>
        <end position="66"/>
    </location>
</feature>
<dbReference type="InterPro" id="IPR016162">
    <property type="entry name" value="Ald_DH_N"/>
</dbReference>
<gene>
    <name evidence="2" type="ORF">L484_020821</name>
</gene>
<reference evidence="3" key="1">
    <citation type="submission" date="2013-01" db="EMBL/GenBank/DDBJ databases">
        <title>Draft Genome Sequence of a Mulberry Tree, Morus notabilis C.K. Schneid.</title>
        <authorList>
            <person name="He N."/>
            <person name="Zhao S."/>
        </authorList>
    </citation>
    <scope>NUCLEOTIDE SEQUENCE</scope>
</reference>
<protein>
    <submittedName>
        <fullName evidence="2">Aldehyde dehydrogenase family 2 member C4</fullName>
    </submittedName>
</protein>
<dbReference type="Proteomes" id="UP000030645">
    <property type="component" value="Unassembled WGS sequence"/>
</dbReference>
<dbReference type="SUPFAM" id="SSF53720">
    <property type="entry name" value="ALDH-like"/>
    <property type="match status" value="1"/>
</dbReference>
<dbReference type="GO" id="GO:0016491">
    <property type="term" value="F:oxidoreductase activity"/>
    <property type="evidence" value="ECO:0007669"/>
    <property type="project" value="InterPro"/>
</dbReference>
<dbReference type="Gene3D" id="3.40.605.10">
    <property type="entry name" value="Aldehyde Dehydrogenase, Chain A, domain 1"/>
    <property type="match status" value="1"/>
</dbReference>
<dbReference type="InterPro" id="IPR015590">
    <property type="entry name" value="Aldehyde_DH_dom"/>
</dbReference>
<dbReference type="eggNOG" id="KOG2450">
    <property type="taxonomic scope" value="Eukaryota"/>
</dbReference>
<evidence type="ECO:0000313" key="3">
    <source>
        <dbReference type="Proteomes" id="UP000030645"/>
    </source>
</evidence>
<dbReference type="STRING" id="981085.W9QRJ7"/>
<dbReference type="InterPro" id="IPR016161">
    <property type="entry name" value="Ald_DH/histidinol_DH"/>
</dbReference>
<evidence type="ECO:0000259" key="1">
    <source>
        <dbReference type="Pfam" id="PF00171"/>
    </source>
</evidence>
<dbReference type="PANTHER" id="PTHR11699">
    <property type="entry name" value="ALDEHYDE DEHYDROGENASE-RELATED"/>
    <property type="match status" value="1"/>
</dbReference>
<dbReference type="EMBL" id="KE343603">
    <property type="protein sequence ID" value="EXB37034.1"/>
    <property type="molecule type" value="Genomic_DNA"/>
</dbReference>